<sequence>MSNLPTAMPTGLPANGFCALADGGTGSVRDASVAQPDNATMADAARHARTVFEVFKRWSLLGDR</sequence>
<dbReference type="EMBL" id="CP000124">
    <property type="protein sequence ID" value="ABA48456.1"/>
    <property type="molecule type" value="Genomic_DNA"/>
</dbReference>
<dbReference type="KEGG" id="bpm:BURPS1710b_0110"/>
<evidence type="ECO:0000313" key="2">
    <source>
        <dbReference type="Proteomes" id="UP000002700"/>
    </source>
</evidence>
<protein>
    <submittedName>
        <fullName evidence="1">Uncharacterized protein</fullName>
    </submittedName>
</protein>
<gene>
    <name evidence="1" type="ordered locus">BURPS1710b_0110</name>
</gene>
<organism evidence="1 2">
    <name type="scientific">Burkholderia pseudomallei (strain 1710b)</name>
    <dbReference type="NCBI Taxonomy" id="320372"/>
    <lineage>
        <taxon>Bacteria</taxon>
        <taxon>Pseudomonadati</taxon>
        <taxon>Pseudomonadota</taxon>
        <taxon>Betaproteobacteria</taxon>
        <taxon>Burkholderiales</taxon>
        <taxon>Burkholderiaceae</taxon>
        <taxon>Burkholderia</taxon>
        <taxon>pseudomallei group</taxon>
    </lineage>
</organism>
<dbReference type="AlphaFoldDB" id="Q3JY26"/>
<dbReference type="HOGENOM" id="CLU_2859105_0_0_4"/>
<accession>Q3JY26</accession>
<evidence type="ECO:0000313" key="1">
    <source>
        <dbReference type="EMBL" id="ABA48456.1"/>
    </source>
</evidence>
<dbReference type="Proteomes" id="UP000002700">
    <property type="component" value="Chromosome I"/>
</dbReference>
<dbReference type="EnsemblBacteria" id="ABA48456">
    <property type="protein sequence ID" value="ABA48456"/>
    <property type="gene ID" value="BURPS1710b_0110"/>
</dbReference>
<proteinExistence type="predicted"/>
<reference evidence="1 2" key="1">
    <citation type="submission" date="2005-09" db="EMBL/GenBank/DDBJ databases">
        <authorList>
            <person name="Woods D.E."/>
            <person name="Nierman W.C."/>
        </authorList>
    </citation>
    <scope>NUCLEOTIDE SEQUENCE [LARGE SCALE GENOMIC DNA]</scope>
    <source>
        <strain evidence="1 2">1710b</strain>
    </source>
</reference>
<name>Q3JY26_BURP1</name>